<feature type="transmembrane region" description="Helical" evidence="5">
    <location>
        <begin position="335"/>
        <end position="355"/>
    </location>
</feature>
<dbReference type="InterPro" id="IPR036259">
    <property type="entry name" value="MFS_trans_sf"/>
</dbReference>
<accession>Q01ZH0</accession>
<dbReference type="InterPro" id="IPR050382">
    <property type="entry name" value="MFS_Na/Anion_cotransporter"/>
</dbReference>
<evidence type="ECO:0000256" key="5">
    <source>
        <dbReference type="SAM" id="Phobius"/>
    </source>
</evidence>
<dbReference type="InterPro" id="IPR020846">
    <property type="entry name" value="MFS_dom"/>
</dbReference>
<comment type="subcellular location">
    <subcellularLocation>
        <location evidence="1">Membrane</location>
        <topology evidence="1">Multi-pass membrane protein</topology>
    </subcellularLocation>
</comment>
<proteinExistence type="predicted"/>
<feature type="transmembrane region" description="Helical" evidence="5">
    <location>
        <begin position="99"/>
        <end position="119"/>
    </location>
</feature>
<dbReference type="PANTHER" id="PTHR11662">
    <property type="entry name" value="SOLUTE CARRIER FAMILY 17"/>
    <property type="match status" value="1"/>
</dbReference>
<keyword evidence="4 5" id="KW-0472">Membrane</keyword>
<keyword evidence="2 5" id="KW-0812">Transmembrane</keyword>
<dbReference type="Pfam" id="PF07690">
    <property type="entry name" value="MFS_1"/>
    <property type="match status" value="1"/>
</dbReference>
<dbReference type="KEGG" id="sus:Acid_3978"/>
<evidence type="ECO:0000256" key="2">
    <source>
        <dbReference type="ARBA" id="ARBA00022692"/>
    </source>
</evidence>
<evidence type="ECO:0000259" key="6">
    <source>
        <dbReference type="PROSITE" id="PS50850"/>
    </source>
</evidence>
<feature type="domain" description="Major facilitator superfamily (MFS) profile" evidence="6">
    <location>
        <begin position="32"/>
        <end position="425"/>
    </location>
</feature>
<dbReference type="STRING" id="234267.Acid_3978"/>
<feature type="transmembrane region" description="Helical" evidence="5">
    <location>
        <begin position="229"/>
        <end position="254"/>
    </location>
</feature>
<dbReference type="Gene3D" id="1.20.1250.20">
    <property type="entry name" value="MFS general substrate transporter like domains"/>
    <property type="match status" value="2"/>
</dbReference>
<dbReference type="GO" id="GO:0022857">
    <property type="term" value="F:transmembrane transporter activity"/>
    <property type="evidence" value="ECO:0007669"/>
    <property type="project" value="InterPro"/>
</dbReference>
<dbReference type="HOGENOM" id="CLU_001265_5_1_0"/>
<dbReference type="AlphaFoldDB" id="Q01ZH0"/>
<organism evidence="7">
    <name type="scientific">Solibacter usitatus (strain Ellin6076)</name>
    <dbReference type="NCBI Taxonomy" id="234267"/>
    <lineage>
        <taxon>Bacteria</taxon>
        <taxon>Pseudomonadati</taxon>
        <taxon>Acidobacteriota</taxon>
        <taxon>Terriglobia</taxon>
        <taxon>Bryobacterales</taxon>
        <taxon>Solibacteraceae</taxon>
        <taxon>Candidatus Solibacter</taxon>
    </lineage>
</organism>
<gene>
    <name evidence="7" type="ordered locus">Acid_3978</name>
</gene>
<evidence type="ECO:0000256" key="4">
    <source>
        <dbReference type="ARBA" id="ARBA00023136"/>
    </source>
</evidence>
<dbReference type="eggNOG" id="COG2271">
    <property type="taxonomic scope" value="Bacteria"/>
</dbReference>
<dbReference type="EMBL" id="CP000473">
    <property type="protein sequence ID" value="ABJ84945.1"/>
    <property type="molecule type" value="Genomic_DNA"/>
</dbReference>
<dbReference type="PANTHER" id="PTHR11662:SF399">
    <property type="entry name" value="FI19708P1-RELATED"/>
    <property type="match status" value="1"/>
</dbReference>
<evidence type="ECO:0000256" key="3">
    <source>
        <dbReference type="ARBA" id="ARBA00022989"/>
    </source>
</evidence>
<feature type="transmembrane region" description="Helical" evidence="5">
    <location>
        <begin position="158"/>
        <end position="182"/>
    </location>
</feature>
<dbReference type="SUPFAM" id="SSF103473">
    <property type="entry name" value="MFS general substrate transporter"/>
    <property type="match status" value="1"/>
</dbReference>
<evidence type="ECO:0000256" key="1">
    <source>
        <dbReference type="ARBA" id="ARBA00004141"/>
    </source>
</evidence>
<name>Q01ZH0_SOLUE</name>
<feature type="transmembrane region" description="Helical" evidence="5">
    <location>
        <begin position="188"/>
        <end position="208"/>
    </location>
</feature>
<evidence type="ECO:0000313" key="7">
    <source>
        <dbReference type="EMBL" id="ABJ84945.1"/>
    </source>
</evidence>
<protein>
    <submittedName>
        <fullName evidence="7">Major facilitator superfamily MFS_1</fullName>
    </submittedName>
</protein>
<sequence precursor="true">MVMSSRPQIAGSAIAAPAAFPPAESAARRWTVIGLLSLGMIIAYASRSNLSVALVTKDFIRSFQLSDTDRGLLNSAFFWAYAALQIPAGWVVDRYGVKWPYAISFLFWCLASAGTALAGTVGQLIALRILLGMGESVVAPASYRWIRLNFAERQRGLAVGLYMTGTKIGPAIGTPLAAWLILNHDWRAMFIMVGLGGLIWLIPWMILVKDTQAAPKLAAAAAPPRTVSFARVLASPVTWGTVIATFSYMYFVYFCMTWMPAYFMERRHLSLSQMGLYTFFSFGGMAIVAAGAGWAADLLIGRGGNPVTVRKWFTIAGFAVACTELIGSQSSSVQVALVFSVVSLSGLGLATANYWALTQTLIPAWAIGRISGVQNCAASIAGIVAPILTGWLKQKTGNYEAPMFACAVFLVLGVLSYIFMVKERYAPEMAS</sequence>
<feature type="transmembrane region" description="Helical" evidence="5">
    <location>
        <begin position="72"/>
        <end position="92"/>
    </location>
</feature>
<dbReference type="InterPro" id="IPR011701">
    <property type="entry name" value="MFS"/>
</dbReference>
<feature type="transmembrane region" description="Helical" evidence="5">
    <location>
        <begin position="274"/>
        <end position="300"/>
    </location>
</feature>
<dbReference type="PROSITE" id="PS50850">
    <property type="entry name" value="MFS"/>
    <property type="match status" value="1"/>
</dbReference>
<dbReference type="CDD" id="cd17319">
    <property type="entry name" value="MFS_ExuT_GudP_like"/>
    <property type="match status" value="1"/>
</dbReference>
<dbReference type="InParanoid" id="Q01ZH0"/>
<dbReference type="GO" id="GO:0016020">
    <property type="term" value="C:membrane"/>
    <property type="evidence" value="ECO:0007669"/>
    <property type="project" value="UniProtKB-SubCell"/>
</dbReference>
<reference evidence="7" key="1">
    <citation type="submission" date="2006-10" db="EMBL/GenBank/DDBJ databases">
        <title>Complete sequence of Solibacter usitatus Ellin6076.</title>
        <authorList>
            <consortium name="US DOE Joint Genome Institute"/>
            <person name="Copeland A."/>
            <person name="Lucas S."/>
            <person name="Lapidus A."/>
            <person name="Barry K."/>
            <person name="Detter J.C."/>
            <person name="Glavina del Rio T."/>
            <person name="Hammon N."/>
            <person name="Israni S."/>
            <person name="Dalin E."/>
            <person name="Tice H."/>
            <person name="Pitluck S."/>
            <person name="Thompson L.S."/>
            <person name="Brettin T."/>
            <person name="Bruce D."/>
            <person name="Han C."/>
            <person name="Tapia R."/>
            <person name="Gilna P."/>
            <person name="Schmutz J."/>
            <person name="Larimer F."/>
            <person name="Land M."/>
            <person name="Hauser L."/>
            <person name="Kyrpides N."/>
            <person name="Mikhailova N."/>
            <person name="Janssen P.H."/>
            <person name="Kuske C.R."/>
            <person name="Richardson P."/>
        </authorList>
    </citation>
    <scope>NUCLEOTIDE SEQUENCE</scope>
    <source>
        <strain evidence="7">Ellin6076</strain>
    </source>
</reference>
<feature type="transmembrane region" description="Helical" evidence="5">
    <location>
        <begin position="367"/>
        <end position="389"/>
    </location>
</feature>
<keyword evidence="3 5" id="KW-1133">Transmembrane helix</keyword>
<feature type="transmembrane region" description="Helical" evidence="5">
    <location>
        <begin position="401"/>
        <end position="421"/>
    </location>
</feature>